<keyword evidence="1" id="KW-0472">Membrane</keyword>
<feature type="transmembrane region" description="Helical" evidence="1">
    <location>
        <begin position="219"/>
        <end position="240"/>
    </location>
</feature>
<dbReference type="EMBL" id="JAUSVM010000001">
    <property type="protein sequence ID" value="MDQ0424604.1"/>
    <property type="molecule type" value="Genomic_DNA"/>
</dbReference>
<feature type="transmembrane region" description="Helical" evidence="1">
    <location>
        <begin position="293"/>
        <end position="313"/>
    </location>
</feature>
<feature type="transmembrane region" description="Helical" evidence="1">
    <location>
        <begin position="184"/>
        <end position="212"/>
    </location>
</feature>
<dbReference type="Pfam" id="PF14897">
    <property type="entry name" value="EpsG"/>
    <property type="match status" value="1"/>
</dbReference>
<name>A0ABU0GGW4_9CELL</name>
<reference evidence="2 3" key="1">
    <citation type="submission" date="2023-07" db="EMBL/GenBank/DDBJ databases">
        <title>Sequencing the genomes of 1000 actinobacteria strains.</title>
        <authorList>
            <person name="Klenk H.-P."/>
        </authorList>
    </citation>
    <scope>NUCLEOTIDE SEQUENCE [LARGE SCALE GENOMIC DNA]</scope>
    <source>
        <strain evidence="2 3">DSM 14785</strain>
    </source>
</reference>
<feature type="transmembrane region" description="Helical" evidence="1">
    <location>
        <begin position="260"/>
        <end position="281"/>
    </location>
</feature>
<gene>
    <name evidence="2" type="ORF">JO380_000985</name>
</gene>
<evidence type="ECO:0000313" key="3">
    <source>
        <dbReference type="Proteomes" id="UP001240250"/>
    </source>
</evidence>
<proteinExistence type="predicted"/>
<sequence length="375" mass="40367">MITSLTPYLTLLLLVTVTALTGLAVTRGIAAARPAGPDRPRAGLRAVPDPFVLVACAALALFSGLRWYVGSDFDLYARTYLTEVDPHDLAATLEVSRFEPGFALLSYGLRQVSDDPRLLFLVCAVLVTGLTYGAYRRLSPVPHASLVLWVAMGYYLGSMNLVRQSLAAAVLLYAFSLWRTHRVVAVVVGAVGISIHSSSPLFVVAVVAASLLPFAWRTMYVALAACLVAASVIVALPVVAQAAALLNEEFARYLNQRGGGLGVLLAAGYRVVLLVATHRLLRGRELDRPLTTALWMTTFGTCAWLVSASAMWTLRLDDYFGLFTPVLIPLAARAVPAGGARTTYLVVTSAATLVYFTFYVLNFSGLVPYAWTPFS</sequence>
<keyword evidence="3" id="KW-1185">Reference proteome</keyword>
<evidence type="ECO:0000313" key="2">
    <source>
        <dbReference type="EMBL" id="MDQ0424604.1"/>
    </source>
</evidence>
<dbReference type="InterPro" id="IPR049458">
    <property type="entry name" value="EpsG-like"/>
</dbReference>
<organism evidence="2 3">
    <name type="scientific">Cellulomonas iranensis</name>
    <dbReference type="NCBI Taxonomy" id="76862"/>
    <lineage>
        <taxon>Bacteria</taxon>
        <taxon>Bacillati</taxon>
        <taxon>Actinomycetota</taxon>
        <taxon>Actinomycetes</taxon>
        <taxon>Micrococcales</taxon>
        <taxon>Cellulomonadaceae</taxon>
        <taxon>Cellulomonas</taxon>
    </lineage>
</organism>
<comment type="caution">
    <text evidence="2">The sequence shown here is derived from an EMBL/GenBank/DDBJ whole genome shotgun (WGS) entry which is preliminary data.</text>
</comment>
<feature type="transmembrane region" description="Helical" evidence="1">
    <location>
        <begin position="343"/>
        <end position="371"/>
    </location>
</feature>
<protein>
    <submittedName>
        <fullName evidence="2">Transmembrane protein EpsG</fullName>
    </submittedName>
</protein>
<feature type="transmembrane region" description="Helical" evidence="1">
    <location>
        <begin position="161"/>
        <end position="178"/>
    </location>
</feature>
<dbReference type="Proteomes" id="UP001240250">
    <property type="component" value="Unassembled WGS sequence"/>
</dbReference>
<evidence type="ECO:0000256" key="1">
    <source>
        <dbReference type="SAM" id="Phobius"/>
    </source>
</evidence>
<keyword evidence="1 2" id="KW-0812">Transmembrane</keyword>
<dbReference type="RefSeq" id="WP_163276197.1">
    <property type="nucleotide sequence ID" value="NZ_CP084585.1"/>
</dbReference>
<keyword evidence="1" id="KW-1133">Transmembrane helix</keyword>
<feature type="transmembrane region" description="Helical" evidence="1">
    <location>
        <begin position="118"/>
        <end position="135"/>
    </location>
</feature>
<accession>A0ABU0GGW4</accession>
<feature type="transmembrane region" description="Helical" evidence="1">
    <location>
        <begin position="51"/>
        <end position="69"/>
    </location>
</feature>